<dbReference type="Pfam" id="PF13247">
    <property type="entry name" value="Fer4_11"/>
    <property type="match status" value="1"/>
</dbReference>
<dbReference type="PANTHER" id="PTHR42897:SF1">
    <property type="entry name" value="2-OXOACID OXIDOREDUCTASE (FERREDOXIN)"/>
    <property type="match status" value="1"/>
</dbReference>
<evidence type="ECO:0000259" key="3">
    <source>
        <dbReference type="PROSITE" id="PS51379"/>
    </source>
</evidence>
<dbReference type="PANTHER" id="PTHR42897">
    <property type="entry name" value="PYRUVATE SYNTHASE SUBUNIT PORB"/>
    <property type="match status" value="1"/>
</dbReference>
<dbReference type="AlphaFoldDB" id="A0A178M8I8"/>
<dbReference type="RefSeq" id="WP_068495681.1">
    <property type="nucleotide sequence ID" value="NZ_LWQT01000109.1"/>
</dbReference>
<dbReference type="NCBIfam" id="NF045766">
    <property type="entry name" value="PhenlGlyoxDHPadI"/>
    <property type="match status" value="1"/>
</dbReference>
<dbReference type="InterPro" id="IPR017896">
    <property type="entry name" value="4Fe4S_Fe-S-bd"/>
</dbReference>
<dbReference type="STRING" id="1285242.A6A04_07860"/>
<dbReference type="Proteomes" id="UP000078428">
    <property type="component" value="Unassembled WGS sequence"/>
</dbReference>
<evidence type="ECO:0000313" key="4">
    <source>
        <dbReference type="EMBL" id="OAN44843.1"/>
    </source>
</evidence>
<dbReference type="GO" id="GO:0044281">
    <property type="term" value="P:small molecule metabolic process"/>
    <property type="evidence" value="ECO:0007669"/>
    <property type="project" value="UniProtKB-ARBA"/>
</dbReference>
<dbReference type="GO" id="GO:0030976">
    <property type="term" value="F:thiamine pyrophosphate binding"/>
    <property type="evidence" value="ECO:0007669"/>
    <property type="project" value="InterPro"/>
</dbReference>
<gene>
    <name evidence="4" type="ORF">A6A04_07860</name>
</gene>
<feature type="domain" description="4Fe-4S ferredoxin-type" evidence="3">
    <location>
        <begin position="42"/>
        <end position="73"/>
    </location>
</feature>
<dbReference type="InterPro" id="IPR051479">
    <property type="entry name" value="PorB-like"/>
</dbReference>
<dbReference type="Gene3D" id="3.30.70.20">
    <property type="match status" value="2"/>
</dbReference>
<feature type="region of interest" description="Disordered" evidence="2">
    <location>
        <begin position="279"/>
        <end position="298"/>
    </location>
</feature>
<dbReference type="PROSITE" id="PS51379">
    <property type="entry name" value="4FE4S_FER_2"/>
    <property type="match status" value="3"/>
</dbReference>
<proteinExistence type="predicted"/>
<dbReference type="EMBL" id="LWQT01000109">
    <property type="protein sequence ID" value="OAN44843.1"/>
    <property type="molecule type" value="Genomic_DNA"/>
</dbReference>
<dbReference type="CDD" id="cd10550">
    <property type="entry name" value="DMSOR_beta_like"/>
    <property type="match status" value="1"/>
</dbReference>
<feature type="domain" description="4Fe-4S ferredoxin-type" evidence="3">
    <location>
        <begin position="75"/>
        <end position="104"/>
    </location>
</feature>
<feature type="domain" description="4Fe-4S ferredoxin-type" evidence="3">
    <location>
        <begin position="110"/>
        <end position="134"/>
    </location>
</feature>
<organism evidence="4 5">
    <name type="scientific">Paramagnetospirillum marisnigri</name>
    <dbReference type="NCBI Taxonomy" id="1285242"/>
    <lineage>
        <taxon>Bacteria</taxon>
        <taxon>Pseudomonadati</taxon>
        <taxon>Pseudomonadota</taxon>
        <taxon>Alphaproteobacteria</taxon>
        <taxon>Rhodospirillales</taxon>
        <taxon>Magnetospirillaceae</taxon>
        <taxon>Paramagnetospirillum</taxon>
    </lineage>
</organism>
<evidence type="ECO:0000313" key="5">
    <source>
        <dbReference type="Proteomes" id="UP000078428"/>
    </source>
</evidence>
<dbReference type="InterPro" id="IPR054808">
    <property type="entry name" value="PadI"/>
</dbReference>
<keyword evidence="1" id="KW-0560">Oxidoreductase</keyword>
<evidence type="ECO:0000256" key="2">
    <source>
        <dbReference type="SAM" id="MobiDB-lite"/>
    </source>
</evidence>
<dbReference type="Pfam" id="PF02775">
    <property type="entry name" value="TPP_enzyme_C"/>
    <property type="match status" value="1"/>
</dbReference>
<dbReference type="Gene3D" id="3.40.50.970">
    <property type="match status" value="1"/>
</dbReference>
<dbReference type="CDD" id="cd03376">
    <property type="entry name" value="TPP_PFOR_porB_like"/>
    <property type="match status" value="1"/>
</dbReference>
<keyword evidence="5" id="KW-1185">Reference proteome</keyword>
<dbReference type="InterPro" id="IPR011766">
    <property type="entry name" value="TPP_enzyme_TPP-bd"/>
</dbReference>
<reference evidence="4 5" key="1">
    <citation type="submission" date="2016-04" db="EMBL/GenBank/DDBJ databases">
        <title>Draft genome sequence of freshwater magnetotactic bacteria Magnetospirillum marisnigri SP-1 and Magnetospirillum moscoviense BB-1.</title>
        <authorList>
            <person name="Koziaeva V."/>
            <person name="Dziuba M.V."/>
            <person name="Ivanov T.M."/>
            <person name="Kuznetsov B."/>
            <person name="Grouzdev D.S."/>
        </authorList>
    </citation>
    <scope>NUCLEOTIDE SEQUENCE [LARGE SCALE GENOMIC DNA]</scope>
    <source>
        <strain evidence="4 5">SP-1</strain>
    </source>
</reference>
<comment type="caution">
    <text evidence="4">The sequence shown here is derived from an EMBL/GenBank/DDBJ whole genome shotgun (WGS) entry which is preliminary data.</text>
</comment>
<dbReference type="OrthoDB" id="9794954at2"/>
<feature type="compositionally biased region" description="Polar residues" evidence="2">
    <location>
        <begin position="279"/>
        <end position="289"/>
    </location>
</feature>
<feature type="region of interest" description="Disordered" evidence="2">
    <location>
        <begin position="438"/>
        <end position="470"/>
    </location>
</feature>
<accession>A0A178M8I8</accession>
<name>A0A178M8I8_9PROT</name>
<dbReference type="SUPFAM" id="SSF54862">
    <property type="entry name" value="4Fe-4S ferredoxins"/>
    <property type="match status" value="1"/>
</dbReference>
<protein>
    <submittedName>
        <fullName evidence="4">Phenylglyoxylate dehydrogenase</fullName>
    </submittedName>
</protein>
<evidence type="ECO:0000256" key="1">
    <source>
        <dbReference type="ARBA" id="ARBA00023002"/>
    </source>
</evidence>
<dbReference type="InterPro" id="IPR029061">
    <property type="entry name" value="THDP-binding"/>
</dbReference>
<dbReference type="GO" id="GO:0016491">
    <property type="term" value="F:oxidoreductase activity"/>
    <property type="evidence" value="ECO:0007669"/>
    <property type="project" value="UniProtKB-KW"/>
</dbReference>
<dbReference type="SUPFAM" id="SSF52518">
    <property type="entry name" value="Thiamin diphosphate-binding fold (THDP-binding)"/>
    <property type="match status" value="1"/>
</dbReference>
<sequence>MGAAFDTIAFKASLCDGCGDCMTACAEAKQGATRLSIVPGAKDGAFELAICRQCGDPKCAMVCPSGALAKDGASGVIGWDSDKCIDCLLCTAGCAYGGISVDLAVGRVAKCDQCDGDPACAKACPTGALELRKAGSIFNTYGDKEDLFVPGLSGCQGCNSELIMRHAMRKIGRNSVLATPPGCIPGMGSVGYNGKTGTKVPVFHPLLTNTASMLAGIRRQYDRVGRKDIVVMALAGDGGTADCGFHAVSGAAERGDKILYVCVDNEGYMNTGMQRSGTTPYGSWTSTTPVGEKQKGKTQDAKNLPMIMAAHKCRYVATASTGYMEDLYEKLDKAIAASFEGFSYLHIYSPCPTGWRIPSSKVIEACRLSVETNFVTLWEYTNTEGMRFTRSPDNALPVETYVKMIGKYRHLTPDQLAHIQAKVDEQVALLRIMAANAPPPPAARRPPAGSSTPAGGEIPQAPLRQEIARN</sequence>